<keyword evidence="3 6" id="KW-0812">Transmembrane</keyword>
<dbReference type="EMBL" id="WACR01000011">
    <property type="protein sequence ID" value="KAB1062668.1"/>
    <property type="molecule type" value="Genomic_DNA"/>
</dbReference>
<keyword evidence="8" id="KW-1185">Reference proteome</keyword>
<evidence type="ECO:0000313" key="8">
    <source>
        <dbReference type="Proteomes" id="UP000435357"/>
    </source>
</evidence>
<dbReference type="InterPro" id="IPR002797">
    <property type="entry name" value="Polysacc_synth"/>
</dbReference>
<sequence>MGVVFRQSALASVWNYLGLALGYLNMLVLFPNILGAERFGLIRVIISTSMILAQFGELGLSNTVIKYFPHLEDKEKGHHGFFNWILKIALILSATLIIGLFFFKPLIISQFGKGNSLLTDYYYSIILISVTSVVSEILFGYARAQMKNVPPVFIKEFFLRLLQTGVISAFYLNYLDFDGFILTFAIAYGIQAILIIGYLYYRKLIVLSKQITLNTKVTLKELYRFSGFMVLNKLPNTALNNVDVVMLGAMTNFENAGVYSIALFLANVVAVPARTIHQISTPLLAKYFKNNNIREVEKLYKQSSINQLIICGAIFSLIIGGFDLIISILKFEKIGDLFAVTFLLGLSKLFNVATGVNGAIIVQSKYYKWSFIWNLISLITVIGLNYILIPKYQIVGAALGTAISIMLLSVMKLIFVKIKIKIQPFNRTTFKTVIILVFIQSIIYYNTLQSTLIKTIVNLTTTLLLIIVSIQYWNISNEMKKLFKKVVP</sequence>
<dbReference type="PANTHER" id="PTHR30250">
    <property type="entry name" value="PST FAMILY PREDICTED COLANIC ACID TRANSPORTER"/>
    <property type="match status" value="1"/>
</dbReference>
<feature type="transmembrane region" description="Helical" evidence="6">
    <location>
        <begin position="308"/>
        <end position="331"/>
    </location>
</feature>
<feature type="transmembrane region" description="Helical" evidence="6">
    <location>
        <begin position="369"/>
        <end position="388"/>
    </location>
</feature>
<reference evidence="7 8" key="1">
    <citation type="submission" date="2019-09" db="EMBL/GenBank/DDBJ databases">
        <title>Genomes of Cryomorphaceae.</title>
        <authorList>
            <person name="Bowman J.P."/>
        </authorList>
    </citation>
    <scope>NUCLEOTIDE SEQUENCE [LARGE SCALE GENOMIC DNA]</scope>
    <source>
        <strain evidence="7 8">KCTC 52047</strain>
    </source>
</reference>
<evidence type="ECO:0000256" key="4">
    <source>
        <dbReference type="ARBA" id="ARBA00022989"/>
    </source>
</evidence>
<evidence type="ECO:0000256" key="5">
    <source>
        <dbReference type="ARBA" id="ARBA00023136"/>
    </source>
</evidence>
<feature type="transmembrane region" description="Helical" evidence="6">
    <location>
        <begin position="337"/>
        <end position="362"/>
    </location>
</feature>
<dbReference type="Proteomes" id="UP000435357">
    <property type="component" value="Unassembled WGS sequence"/>
</dbReference>
<evidence type="ECO:0000256" key="3">
    <source>
        <dbReference type="ARBA" id="ARBA00022692"/>
    </source>
</evidence>
<evidence type="ECO:0000256" key="2">
    <source>
        <dbReference type="ARBA" id="ARBA00022475"/>
    </source>
</evidence>
<feature type="transmembrane region" description="Helical" evidence="6">
    <location>
        <begin position="394"/>
        <end position="416"/>
    </location>
</feature>
<evidence type="ECO:0000313" key="7">
    <source>
        <dbReference type="EMBL" id="KAB1062668.1"/>
    </source>
</evidence>
<dbReference type="AlphaFoldDB" id="A0A6N6M4P0"/>
<feature type="transmembrane region" description="Helical" evidence="6">
    <location>
        <begin position="40"/>
        <end position="60"/>
    </location>
</feature>
<evidence type="ECO:0000256" key="1">
    <source>
        <dbReference type="ARBA" id="ARBA00004651"/>
    </source>
</evidence>
<dbReference type="InterPro" id="IPR050833">
    <property type="entry name" value="Poly_Biosynth_Transport"/>
</dbReference>
<feature type="transmembrane region" description="Helical" evidence="6">
    <location>
        <begin position="153"/>
        <end position="174"/>
    </location>
</feature>
<keyword evidence="4 6" id="KW-1133">Transmembrane helix</keyword>
<feature type="transmembrane region" description="Helical" evidence="6">
    <location>
        <begin position="81"/>
        <end position="101"/>
    </location>
</feature>
<dbReference type="RefSeq" id="WP_151169605.1">
    <property type="nucleotide sequence ID" value="NZ_WACR01000011.1"/>
</dbReference>
<dbReference type="OrthoDB" id="88014at2"/>
<protein>
    <submittedName>
        <fullName evidence="7">Oligosaccharide flippase family protein</fullName>
    </submittedName>
</protein>
<feature type="transmembrane region" description="Helical" evidence="6">
    <location>
        <begin position="452"/>
        <end position="475"/>
    </location>
</feature>
<accession>A0A6N6M4P0</accession>
<feature type="transmembrane region" description="Helical" evidence="6">
    <location>
        <begin position="121"/>
        <end position="141"/>
    </location>
</feature>
<dbReference type="Pfam" id="PF01943">
    <property type="entry name" value="Polysacc_synt"/>
    <property type="match status" value="1"/>
</dbReference>
<name>A0A6N6M4P0_9FLAO</name>
<organism evidence="7 8">
    <name type="scientific">Salibacter halophilus</name>
    <dbReference type="NCBI Taxonomy" id="1803916"/>
    <lineage>
        <taxon>Bacteria</taxon>
        <taxon>Pseudomonadati</taxon>
        <taxon>Bacteroidota</taxon>
        <taxon>Flavobacteriia</taxon>
        <taxon>Flavobacteriales</taxon>
        <taxon>Salibacteraceae</taxon>
        <taxon>Salibacter</taxon>
    </lineage>
</organism>
<keyword evidence="5 6" id="KW-0472">Membrane</keyword>
<feature type="transmembrane region" description="Helical" evidence="6">
    <location>
        <begin position="180"/>
        <end position="201"/>
    </location>
</feature>
<feature type="transmembrane region" description="Helical" evidence="6">
    <location>
        <begin position="428"/>
        <end position="446"/>
    </location>
</feature>
<comment type="subcellular location">
    <subcellularLocation>
        <location evidence="1">Cell membrane</location>
        <topology evidence="1">Multi-pass membrane protein</topology>
    </subcellularLocation>
</comment>
<dbReference type="PANTHER" id="PTHR30250:SF11">
    <property type="entry name" value="O-ANTIGEN TRANSPORTER-RELATED"/>
    <property type="match status" value="1"/>
</dbReference>
<proteinExistence type="predicted"/>
<gene>
    <name evidence="7" type="ORF">F3059_12030</name>
</gene>
<evidence type="ECO:0000256" key="6">
    <source>
        <dbReference type="SAM" id="Phobius"/>
    </source>
</evidence>
<comment type="caution">
    <text evidence="7">The sequence shown here is derived from an EMBL/GenBank/DDBJ whole genome shotgun (WGS) entry which is preliminary data.</text>
</comment>
<dbReference type="GO" id="GO:0005886">
    <property type="term" value="C:plasma membrane"/>
    <property type="evidence" value="ECO:0007669"/>
    <property type="project" value="UniProtKB-SubCell"/>
</dbReference>
<feature type="transmembrane region" description="Helical" evidence="6">
    <location>
        <begin position="12"/>
        <end position="34"/>
    </location>
</feature>
<keyword evidence="2" id="KW-1003">Cell membrane</keyword>